<evidence type="ECO:0000256" key="1">
    <source>
        <dbReference type="ARBA" id="ARBA00006594"/>
    </source>
</evidence>
<dbReference type="PROSITE" id="PS00092">
    <property type="entry name" value="N6_MTASE"/>
    <property type="match status" value="1"/>
</dbReference>
<evidence type="ECO:0000256" key="5">
    <source>
        <dbReference type="ARBA" id="ARBA00022691"/>
    </source>
</evidence>
<evidence type="ECO:0000313" key="11">
    <source>
        <dbReference type="Proteomes" id="UP000196053"/>
    </source>
</evidence>
<dbReference type="InterPro" id="IPR022749">
    <property type="entry name" value="D12N6_MeTrfase_N"/>
</dbReference>
<dbReference type="GO" id="GO:0008170">
    <property type="term" value="F:N-methyltransferase activity"/>
    <property type="evidence" value="ECO:0007669"/>
    <property type="project" value="InterPro"/>
</dbReference>
<organism evidence="10 11">
    <name type="scientific">Herbinix luporum</name>
    <dbReference type="NCBI Taxonomy" id="1679721"/>
    <lineage>
        <taxon>Bacteria</taxon>
        <taxon>Bacillati</taxon>
        <taxon>Bacillota</taxon>
        <taxon>Clostridia</taxon>
        <taxon>Lachnospirales</taxon>
        <taxon>Lachnospiraceae</taxon>
        <taxon>Herbinix</taxon>
    </lineage>
</organism>
<sequence>MAKVKKSKNEVKEQPIEQVLWAAADKLRKNMDAAEYKHVVLGLIFLKYISDSFYDLYYKLKEGKGEYEGADPDDPYEYRAENVFYVPPQARWDYLQSRAKLPTIGKDIDEAMEAVEKDNPSLKGVLPKEYAKEKLDKQSLGGLIDLIGTIALGDSVSKSSDILGQVYEYFLGQFALAEGKKGGQFYTPRSVVQLLVEMLEPYEGRVFDPCCGSGGMFVQSEKFVEAHRDHYNGKSREIDKLFERVVSIYGQESNQTTWRLCKMNLAIRGIDSTNVLWNSEGSFLNDAHPDLKADFVIANPPFNDSDWSGELLRNDGRWKYGVPPVSNANYAWIQHFLYHLSPKGTAGFVMAKGSLSSKTNGEGEIRKNIIEAGLVDCIVNLPAKLFLNTQIPACLWFLSREKETNPNHPRRNKILFIDARNMGTLINRRTRELTDEDISKIADTYHNWKKDDGSYEDIPGFCKSATLDEVRELDYVLTPGRYVGLPEEEDDFDFEERVKKLTAELKEQMEESAKLDERIKENLLKVGIEL</sequence>
<keyword evidence="3 10" id="KW-0489">Methyltransferase</keyword>
<dbReference type="Pfam" id="PF12161">
    <property type="entry name" value="HsdM_N"/>
    <property type="match status" value="1"/>
</dbReference>
<evidence type="ECO:0000256" key="6">
    <source>
        <dbReference type="ARBA" id="ARBA00022747"/>
    </source>
</evidence>
<dbReference type="PRINTS" id="PR00507">
    <property type="entry name" value="N12N6MTFRASE"/>
</dbReference>
<evidence type="ECO:0000256" key="2">
    <source>
        <dbReference type="ARBA" id="ARBA00011900"/>
    </source>
</evidence>
<dbReference type="PANTHER" id="PTHR42998">
    <property type="entry name" value="TYPE I RESTRICTION ENZYME HINDVIIP M PROTEIN-RELATED"/>
    <property type="match status" value="1"/>
</dbReference>
<dbReference type="InterPro" id="IPR002052">
    <property type="entry name" value="DNA_methylase_N6_adenine_CS"/>
</dbReference>
<keyword evidence="5" id="KW-0949">S-adenosyl-L-methionine</keyword>
<dbReference type="Pfam" id="PF02384">
    <property type="entry name" value="N6_Mtase"/>
    <property type="match status" value="1"/>
</dbReference>
<dbReference type="EMBL" id="LN879430">
    <property type="protein sequence ID" value="CUH93115.1"/>
    <property type="molecule type" value="Genomic_DNA"/>
</dbReference>
<evidence type="ECO:0000256" key="4">
    <source>
        <dbReference type="ARBA" id="ARBA00022679"/>
    </source>
</evidence>
<dbReference type="GO" id="GO:0009307">
    <property type="term" value="P:DNA restriction-modification system"/>
    <property type="evidence" value="ECO:0007669"/>
    <property type="project" value="UniProtKB-KW"/>
</dbReference>
<reference evidence="11" key="1">
    <citation type="submission" date="2015-09" db="EMBL/GenBank/DDBJ databases">
        <authorList>
            <person name="Wibberg D."/>
        </authorList>
    </citation>
    <scope>NUCLEOTIDE SEQUENCE [LARGE SCALE GENOMIC DNA]</scope>
    <source>
        <strain evidence="11">SD1D</strain>
    </source>
</reference>
<dbReference type="GO" id="GO:0009007">
    <property type="term" value="F:site-specific DNA-methyltransferase (adenine-specific) activity"/>
    <property type="evidence" value="ECO:0007669"/>
    <property type="project" value="UniProtKB-EC"/>
</dbReference>
<dbReference type="Proteomes" id="UP000196053">
    <property type="component" value="Chromosome I"/>
</dbReference>
<dbReference type="OrthoDB" id="9814572at2"/>
<dbReference type="Gene3D" id="1.20.1260.30">
    <property type="match status" value="1"/>
</dbReference>
<accession>A0A0K8J6I8</accession>
<protein>
    <recommendedName>
        <fullName evidence="2">site-specific DNA-methyltransferase (adenine-specific)</fullName>
        <ecNumber evidence="2">2.1.1.72</ecNumber>
    </recommendedName>
</protein>
<evidence type="ECO:0000256" key="7">
    <source>
        <dbReference type="ARBA" id="ARBA00047942"/>
    </source>
</evidence>
<dbReference type="InterPro" id="IPR038333">
    <property type="entry name" value="T1MK-like_N_sf"/>
</dbReference>
<keyword evidence="4 10" id="KW-0808">Transferase</keyword>
<dbReference type="InterPro" id="IPR052916">
    <property type="entry name" value="Type-I_RE_MTase_Subunit"/>
</dbReference>
<evidence type="ECO:0000259" key="8">
    <source>
        <dbReference type="Pfam" id="PF02384"/>
    </source>
</evidence>
<keyword evidence="6" id="KW-0680">Restriction system</keyword>
<dbReference type="EC" id="2.1.1.72" evidence="2"/>
<name>A0A0K8J6I8_9FIRM</name>
<evidence type="ECO:0000313" key="10">
    <source>
        <dbReference type="EMBL" id="CUH93115.1"/>
    </source>
</evidence>
<dbReference type="GO" id="GO:0003677">
    <property type="term" value="F:DNA binding"/>
    <property type="evidence" value="ECO:0007669"/>
    <property type="project" value="InterPro"/>
</dbReference>
<dbReference type="GO" id="GO:0032259">
    <property type="term" value="P:methylation"/>
    <property type="evidence" value="ECO:0007669"/>
    <property type="project" value="UniProtKB-KW"/>
</dbReference>
<dbReference type="SUPFAM" id="SSF53335">
    <property type="entry name" value="S-adenosyl-L-methionine-dependent methyltransferases"/>
    <property type="match status" value="1"/>
</dbReference>
<dbReference type="REBASE" id="127434">
    <property type="entry name" value="M.HspSDIDORF1569P"/>
</dbReference>
<gene>
    <name evidence="10" type="ORF">SD1D_1569</name>
</gene>
<comment type="similarity">
    <text evidence="1">Belongs to the N(4)/N(6)-methyltransferase family.</text>
</comment>
<comment type="catalytic activity">
    <reaction evidence="7">
        <text>a 2'-deoxyadenosine in DNA + S-adenosyl-L-methionine = an N(6)-methyl-2'-deoxyadenosine in DNA + S-adenosyl-L-homocysteine + H(+)</text>
        <dbReference type="Rhea" id="RHEA:15197"/>
        <dbReference type="Rhea" id="RHEA-COMP:12418"/>
        <dbReference type="Rhea" id="RHEA-COMP:12419"/>
        <dbReference type="ChEBI" id="CHEBI:15378"/>
        <dbReference type="ChEBI" id="CHEBI:57856"/>
        <dbReference type="ChEBI" id="CHEBI:59789"/>
        <dbReference type="ChEBI" id="CHEBI:90615"/>
        <dbReference type="ChEBI" id="CHEBI:90616"/>
        <dbReference type="EC" id="2.1.1.72"/>
    </reaction>
</comment>
<proteinExistence type="inferred from homology"/>
<dbReference type="Gene3D" id="3.40.50.150">
    <property type="entry name" value="Vaccinia Virus protein VP39"/>
    <property type="match status" value="1"/>
</dbReference>
<dbReference type="RefSeq" id="WP_058258383.1">
    <property type="nucleotide sequence ID" value="NZ_LN879430.1"/>
</dbReference>
<dbReference type="InterPro" id="IPR003356">
    <property type="entry name" value="DNA_methylase_A-5"/>
</dbReference>
<feature type="domain" description="DNA methylase adenine-specific" evidence="8">
    <location>
        <begin position="159"/>
        <end position="490"/>
    </location>
</feature>
<evidence type="ECO:0000259" key="9">
    <source>
        <dbReference type="Pfam" id="PF12161"/>
    </source>
</evidence>
<dbReference type="KEGG" id="hsd:SD1D_1569"/>
<dbReference type="PANTHER" id="PTHR42998:SF1">
    <property type="entry name" value="TYPE I RESTRICTION ENZYME HINDI METHYLASE SUBUNIT"/>
    <property type="match status" value="1"/>
</dbReference>
<evidence type="ECO:0000256" key="3">
    <source>
        <dbReference type="ARBA" id="ARBA00022603"/>
    </source>
</evidence>
<feature type="domain" description="N6 adenine-specific DNA methyltransferase N-terminal" evidence="9">
    <location>
        <begin position="16"/>
        <end position="146"/>
    </location>
</feature>
<dbReference type="InterPro" id="IPR029063">
    <property type="entry name" value="SAM-dependent_MTases_sf"/>
</dbReference>
<dbReference type="AlphaFoldDB" id="A0A0K8J6I8"/>
<keyword evidence="11" id="KW-1185">Reference proteome</keyword>